<proteinExistence type="predicted"/>
<evidence type="ECO:0000256" key="1">
    <source>
        <dbReference type="SAM" id="Phobius"/>
    </source>
</evidence>
<gene>
    <name evidence="2" type="ORF">EV141_0648</name>
</gene>
<dbReference type="AlphaFoldDB" id="A0A4Q7LY02"/>
<dbReference type="Pfam" id="PF13630">
    <property type="entry name" value="SdpI"/>
    <property type="match status" value="1"/>
</dbReference>
<sequence>MLISVITLAIAGLLISTSAELAARGIVGPNAAVGIRIPSVSASMAAWQAGHRAARWWMHVAAVAFVATAVWVALDPEALSVAVGVGAIAGLVAVTVAAVVAHRAAVRATADVSRDAASNPAAS</sequence>
<reference evidence="2 3" key="1">
    <citation type="journal article" date="2015" name="Stand. Genomic Sci.">
        <title>Genomic Encyclopedia of Bacterial and Archaeal Type Strains, Phase III: the genomes of soil and plant-associated and newly described type strains.</title>
        <authorList>
            <person name="Whitman W.B."/>
            <person name="Woyke T."/>
            <person name="Klenk H.P."/>
            <person name="Zhou Y."/>
            <person name="Lilburn T.G."/>
            <person name="Beck B.J."/>
            <person name="De Vos P."/>
            <person name="Vandamme P."/>
            <person name="Eisen J.A."/>
            <person name="Garrity G."/>
            <person name="Hugenholtz P."/>
            <person name="Kyrpides N.C."/>
        </authorList>
    </citation>
    <scope>NUCLEOTIDE SEQUENCE [LARGE SCALE GENOMIC DNA]</scope>
    <source>
        <strain evidence="2 3">CV2</strain>
    </source>
</reference>
<dbReference type="InterPro" id="IPR025962">
    <property type="entry name" value="SdpI/YhfL"/>
</dbReference>
<feature type="transmembrane region" description="Helical" evidence="1">
    <location>
        <begin position="80"/>
        <end position="101"/>
    </location>
</feature>
<name>A0A4Q7LY02_9MICO</name>
<dbReference type="OrthoDB" id="4481397at2"/>
<keyword evidence="3" id="KW-1185">Reference proteome</keyword>
<keyword evidence="1" id="KW-1133">Transmembrane helix</keyword>
<dbReference type="EMBL" id="SGWW01000001">
    <property type="protein sequence ID" value="RZS59423.1"/>
    <property type="molecule type" value="Genomic_DNA"/>
</dbReference>
<keyword evidence="1" id="KW-0812">Transmembrane</keyword>
<feature type="transmembrane region" description="Helical" evidence="1">
    <location>
        <begin position="56"/>
        <end position="74"/>
    </location>
</feature>
<evidence type="ECO:0000313" key="3">
    <source>
        <dbReference type="Proteomes" id="UP000293519"/>
    </source>
</evidence>
<keyword evidence="1" id="KW-0472">Membrane</keyword>
<protein>
    <submittedName>
        <fullName evidence="2">SdpI/YhfL family protein</fullName>
    </submittedName>
</protein>
<comment type="caution">
    <text evidence="2">The sequence shown here is derived from an EMBL/GenBank/DDBJ whole genome shotgun (WGS) entry which is preliminary data.</text>
</comment>
<dbReference type="RefSeq" id="WP_130484508.1">
    <property type="nucleotide sequence ID" value="NZ_SGWW01000001.1"/>
</dbReference>
<dbReference type="Proteomes" id="UP000293519">
    <property type="component" value="Unassembled WGS sequence"/>
</dbReference>
<organism evidence="2 3">
    <name type="scientific">Microcella putealis</name>
    <dbReference type="NCBI Taxonomy" id="337005"/>
    <lineage>
        <taxon>Bacteria</taxon>
        <taxon>Bacillati</taxon>
        <taxon>Actinomycetota</taxon>
        <taxon>Actinomycetes</taxon>
        <taxon>Micrococcales</taxon>
        <taxon>Microbacteriaceae</taxon>
        <taxon>Microcella</taxon>
    </lineage>
</organism>
<evidence type="ECO:0000313" key="2">
    <source>
        <dbReference type="EMBL" id="RZS59423.1"/>
    </source>
</evidence>
<accession>A0A4Q7LY02</accession>